<dbReference type="EMBL" id="VFPT01000005">
    <property type="protein sequence ID" value="TQM89729.1"/>
    <property type="molecule type" value="Genomic_DNA"/>
</dbReference>
<accession>A0A543K3T2</accession>
<dbReference type="InterPro" id="IPR010921">
    <property type="entry name" value="Trp_repressor/repl_initiator"/>
</dbReference>
<organism evidence="2 3">
    <name type="scientific">Roseinatronobacter monicus</name>
    <dbReference type="NCBI Taxonomy" id="393481"/>
    <lineage>
        <taxon>Bacteria</taxon>
        <taxon>Pseudomonadati</taxon>
        <taxon>Pseudomonadota</taxon>
        <taxon>Alphaproteobacteria</taxon>
        <taxon>Rhodobacterales</taxon>
        <taxon>Paracoccaceae</taxon>
        <taxon>Roseinatronobacter</taxon>
    </lineage>
</organism>
<gene>
    <name evidence="2" type="ORF">BD293_4406</name>
</gene>
<dbReference type="InterPro" id="IPR036388">
    <property type="entry name" value="WH-like_DNA-bd_sf"/>
</dbReference>
<dbReference type="Proteomes" id="UP000320582">
    <property type="component" value="Unassembled WGS sequence"/>
</dbReference>
<dbReference type="InterPro" id="IPR025948">
    <property type="entry name" value="HTH-like_dom"/>
</dbReference>
<dbReference type="Pfam" id="PF01527">
    <property type="entry name" value="HTH_Tnp_1"/>
    <property type="match status" value="1"/>
</dbReference>
<dbReference type="Pfam" id="PF00665">
    <property type="entry name" value="rve"/>
    <property type="match status" value="1"/>
</dbReference>
<dbReference type="InterPro" id="IPR001584">
    <property type="entry name" value="Integrase_cat-core"/>
</dbReference>
<dbReference type="Gene3D" id="3.30.420.10">
    <property type="entry name" value="Ribonuclease H-like superfamily/Ribonuclease H"/>
    <property type="match status" value="1"/>
</dbReference>
<feature type="domain" description="Integrase catalytic" evidence="1">
    <location>
        <begin position="211"/>
        <end position="371"/>
    </location>
</feature>
<evidence type="ECO:0000313" key="3">
    <source>
        <dbReference type="Proteomes" id="UP000320582"/>
    </source>
</evidence>
<dbReference type="AlphaFoldDB" id="A0A543K3T2"/>
<dbReference type="SUPFAM" id="SSF48295">
    <property type="entry name" value="TrpR-like"/>
    <property type="match status" value="1"/>
</dbReference>
<dbReference type="Pfam" id="PF13333">
    <property type="entry name" value="rve_2"/>
    <property type="match status" value="1"/>
</dbReference>
<comment type="caution">
    <text evidence="2">The sequence shown here is derived from an EMBL/GenBank/DDBJ whole genome shotgun (WGS) entry which is preliminary data.</text>
</comment>
<proteinExistence type="predicted"/>
<dbReference type="PROSITE" id="PS50994">
    <property type="entry name" value="INTEGRASE"/>
    <property type="match status" value="1"/>
</dbReference>
<dbReference type="PANTHER" id="PTHR46889:SF4">
    <property type="entry name" value="TRANSPOSASE INSO FOR INSERTION SEQUENCE ELEMENT IS911B-RELATED"/>
    <property type="match status" value="1"/>
</dbReference>
<evidence type="ECO:0000313" key="2">
    <source>
        <dbReference type="EMBL" id="TQM89729.1"/>
    </source>
</evidence>
<name>A0A543K3T2_9RHOB</name>
<dbReference type="InterPro" id="IPR002514">
    <property type="entry name" value="Transposase_8"/>
</dbReference>
<dbReference type="NCBIfam" id="NF033516">
    <property type="entry name" value="transpos_IS3"/>
    <property type="match status" value="1"/>
</dbReference>
<dbReference type="Pfam" id="PF13276">
    <property type="entry name" value="HTH_21"/>
    <property type="match status" value="1"/>
</dbReference>
<sequence length="378" mass="44096">MAKQKRYTAEFKAKVALEAIREELTTAELSKKYEVHPTMINGWKRTAIAKMAQSFDAKPVGEPVISGKDVEKLHAKIGQLVVERDFLADALQAHSRDWRQKAVKKDHPKLSVRRQCTLLSLARSTLYYQPCGESAENLKFMKIIDEQFLKTPWYGSRQMARHMQREGHKCGRHRARRLMRLMRLVPIYQEPKTSKKNPEHKVYPYLLKDLPITRPNQVWCTDITYIRMQRGFLYLVAIMDWHSRKVLSWRLSNTMDAGFCVEALKEALATYGPPEIFNSDQGSQFTSTDFTDVLKDAKVKISMDGRGRWIDNRMIERLWRSLKYECVFLNTFETGREARQGIGTWIAYYNEERPHSSHGLMTPDEVYDNRKPNMKLAA</sequence>
<dbReference type="InterPro" id="IPR050900">
    <property type="entry name" value="Transposase_IS3/IS150/IS904"/>
</dbReference>
<dbReference type="GO" id="GO:0006313">
    <property type="term" value="P:DNA transposition"/>
    <property type="evidence" value="ECO:0007669"/>
    <property type="project" value="InterPro"/>
</dbReference>
<dbReference type="SUPFAM" id="SSF53098">
    <property type="entry name" value="Ribonuclease H-like"/>
    <property type="match status" value="1"/>
</dbReference>
<dbReference type="InterPro" id="IPR048020">
    <property type="entry name" value="Transpos_IS3"/>
</dbReference>
<dbReference type="InterPro" id="IPR036397">
    <property type="entry name" value="RNaseH_sf"/>
</dbReference>
<dbReference type="GO" id="GO:0004803">
    <property type="term" value="F:transposase activity"/>
    <property type="evidence" value="ECO:0007669"/>
    <property type="project" value="InterPro"/>
</dbReference>
<keyword evidence="3" id="KW-1185">Reference proteome</keyword>
<reference evidence="2 3" key="1">
    <citation type="submission" date="2019-06" db="EMBL/GenBank/DDBJ databases">
        <title>Genomic Encyclopedia of Archaeal and Bacterial Type Strains, Phase II (KMG-II): from individual species to whole genera.</title>
        <authorList>
            <person name="Goeker M."/>
        </authorList>
    </citation>
    <scope>NUCLEOTIDE SEQUENCE [LARGE SCALE GENOMIC DNA]</scope>
    <source>
        <strain evidence="2 3">DSM 18423</strain>
    </source>
</reference>
<dbReference type="InterPro" id="IPR012337">
    <property type="entry name" value="RNaseH-like_sf"/>
</dbReference>
<dbReference type="GO" id="GO:0015074">
    <property type="term" value="P:DNA integration"/>
    <property type="evidence" value="ECO:0007669"/>
    <property type="project" value="InterPro"/>
</dbReference>
<protein>
    <submittedName>
        <fullName evidence="2">Putative transposase</fullName>
    </submittedName>
</protein>
<evidence type="ECO:0000259" key="1">
    <source>
        <dbReference type="PROSITE" id="PS50994"/>
    </source>
</evidence>
<dbReference type="GO" id="GO:0043565">
    <property type="term" value="F:sequence-specific DNA binding"/>
    <property type="evidence" value="ECO:0007669"/>
    <property type="project" value="InterPro"/>
</dbReference>
<dbReference type="PANTHER" id="PTHR46889">
    <property type="entry name" value="TRANSPOSASE INSF FOR INSERTION SEQUENCE IS3B-RELATED"/>
    <property type="match status" value="1"/>
</dbReference>
<dbReference type="Gene3D" id="1.10.10.10">
    <property type="entry name" value="Winged helix-like DNA-binding domain superfamily/Winged helix DNA-binding domain"/>
    <property type="match status" value="1"/>
</dbReference>